<dbReference type="SMART" id="SM00952">
    <property type="entry name" value="RAP"/>
    <property type="match status" value="1"/>
</dbReference>
<sequence>MLANSKMLRRCIQLLSCREGLGYLYGRKLHTNSAKILYSSFNKDLPTPTLPTPLSKAYTHDTDILLDQLQKAKSMDKILELSSNHLDVMNAQHIVTVLNNIYDQSKEGKCKPEELMENQVFQALCSRLMKIVRVLDTQELITSYKVLSNLGIRSSSYVVSSILKMLGAHLNNMSLGQITFLSYMLSKQRHHPLVDGLRLALPLVLQVQIEQQLDSDNMTQVADCLQLACRSRLKPATIQKIVSTILTKSQTLSPTNATTILFAMLNMETPVEGYKALLNHSIQVVTKNIELSDEKQVIKILKLCHGQGFYHSPFYYEIAKKVVSEKWELGSTWEVIKTFSSVNFFPSSFLDHFASVLCLEAHTLRTSQDYPILNCVEYLSATGHRPPHLSAALRILCSCDSKIEVLRENSPFLLVKFLGCLAMMGHFPENVLSAALDEEYLFAAWSQSRKLGRSKEFERYLLSLHWSLEVFDQETNFTFPNTVFKTLVPSVFEKYSNHECPLQKFIENGLGGPQFLESKVFTRDGIFIDHMLAMRSGNYPVSLQNCQSSQSSSIKLQTVSFVEDYVLPTDAKIISVIVAHTEDYCKDPEVLRGYTDLRIKALAKKKFSPVVINYNTWRNLPDREKIPYLMQEIKQAVVDEPMGKTNVLF</sequence>
<dbReference type="EMBL" id="JAFNEN010000483">
    <property type="protein sequence ID" value="KAG8182043.1"/>
    <property type="molecule type" value="Genomic_DNA"/>
</dbReference>
<keyword evidence="3" id="KW-1185">Reference proteome</keyword>
<proteinExistence type="predicted"/>
<evidence type="ECO:0000313" key="2">
    <source>
        <dbReference type="EMBL" id="KAG8182043.1"/>
    </source>
</evidence>
<comment type="caution">
    <text evidence="2">The sequence shown here is derived from an EMBL/GenBank/DDBJ whole genome shotgun (WGS) entry which is preliminary data.</text>
</comment>
<reference evidence="2 3" key="1">
    <citation type="journal article" date="2022" name="Nat. Ecol. Evol.">
        <title>A masculinizing supergene underlies an exaggerated male reproductive morph in a spider.</title>
        <authorList>
            <person name="Hendrickx F."/>
            <person name="De Corte Z."/>
            <person name="Sonet G."/>
            <person name="Van Belleghem S.M."/>
            <person name="Kostlbacher S."/>
            <person name="Vangestel C."/>
        </authorList>
    </citation>
    <scope>NUCLEOTIDE SEQUENCE [LARGE SCALE GENOMIC DNA]</scope>
    <source>
        <strain evidence="2">W744_W776</strain>
    </source>
</reference>
<name>A0AAV6UDV7_9ARAC</name>
<evidence type="ECO:0000313" key="3">
    <source>
        <dbReference type="Proteomes" id="UP000827092"/>
    </source>
</evidence>
<organism evidence="2 3">
    <name type="scientific">Oedothorax gibbosus</name>
    <dbReference type="NCBI Taxonomy" id="931172"/>
    <lineage>
        <taxon>Eukaryota</taxon>
        <taxon>Metazoa</taxon>
        <taxon>Ecdysozoa</taxon>
        <taxon>Arthropoda</taxon>
        <taxon>Chelicerata</taxon>
        <taxon>Arachnida</taxon>
        <taxon>Araneae</taxon>
        <taxon>Araneomorphae</taxon>
        <taxon>Entelegynae</taxon>
        <taxon>Araneoidea</taxon>
        <taxon>Linyphiidae</taxon>
        <taxon>Erigoninae</taxon>
        <taxon>Oedothorax</taxon>
    </lineage>
</organism>
<accession>A0AAV6UDV7</accession>
<dbReference type="Proteomes" id="UP000827092">
    <property type="component" value="Unassembled WGS sequence"/>
</dbReference>
<dbReference type="InterPro" id="IPR013584">
    <property type="entry name" value="RAP"/>
</dbReference>
<dbReference type="AlphaFoldDB" id="A0AAV6UDV7"/>
<protein>
    <recommendedName>
        <fullName evidence="1">RAP domain-containing protein</fullName>
    </recommendedName>
</protein>
<gene>
    <name evidence="2" type="ORF">JTE90_013973</name>
</gene>
<evidence type="ECO:0000259" key="1">
    <source>
        <dbReference type="PROSITE" id="PS51286"/>
    </source>
</evidence>
<dbReference type="PROSITE" id="PS51286">
    <property type="entry name" value="RAP"/>
    <property type="match status" value="1"/>
</dbReference>
<feature type="domain" description="RAP" evidence="1">
    <location>
        <begin position="574"/>
        <end position="631"/>
    </location>
</feature>